<feature type="transmembrane region" description="Helical" evidence="2">
    <location>
        <begin position="17"/>
        <end position="37"/>
    </location>
</feature>
<dbReference type="InterPro" id="IPR003018">
    <property type="entry name" value="GAF"/>
</dbReference>
<dbReference type="AlphaFoldDB" id="A0A3M9NE44"/>
<dbReference type="SUPFAM" id="SSF55781">
    <property type="entry name" value="GAF domain-like"/>
    <property type="match status" value="1"/>
</dbReference>
<organism evidence="4 5">
    <name type="scientific">Hanamia caeni</name>
    <dbReference type="NCBI Taxonomy" id="2294116"/>
    <lineage>
        <taxon>Bacteria</taxon>
        <taxon>Pseudomonadati</taxon>
        <taxon>Bacteroidota</taxon>
        <taxon>Chitinophagia</taxon>
        <taxon>Chitinophagales</taxon>
        <taxon>Chitinophagaceae</taxon>
        <taxon>Hanamia</taxon>
    </lineage>
</organism>
<reference evidence="4 5" key="1">
    <citation type="submission" date="2018-11" db="EMBL/GenBank/DDBJ databases">
        <title>Draft genome sequence of Ferruginibacter sp. BO-59.</title>
        <authorList>
            <person name="Im W.T."/>
        </authorList>
    </citation>
    <scope>NUCLEOTIDE SEQUENCE [LARGE SCALE GENOMIC DNA]</scope>
    <source>
        <strain evidence="4 5">BO-59</strain>
    </source>
</reference>
<evidence type="ECO:0000313" key="5">
    <source>
        <dbReference type="Proteomes" id="UP000267223"/>
    </source>
</evidence>
<dbReference type="Pfam" id="PF06580">
    <property type="entry name" value="His_kinase"/>
    <property type="match status" value="1"/>
</dbReference>
<dbReference type="PANTHER" id="PTHR34220">
    <property type="entry name" value="SENSOR HISTIDINE KINASE YPDA"/>
    <property type="match status" value="1"/>
</dbReference>
<feature type="domain" description="GAF" evidence="3">
    <location>
        <begin position="84"/>
        <end position="231"/>
    </location>
</feature>
<sequence length="453" mass="51960">MQGATNFLYLNLIVPEWTWPFFIVSILLLLYIFYRIVRIREKKIKDFNATRVELEKLRAENYKDLLEREQINNFFSTSLLLKYDVDEILWDVTKNLISKLDFEDCLIYLWNEDKTRMVQRAGFGLKDSKELMMRFPYDLALGEGIVGTVAQTGIPLIVPDTRKDSRYLPEGYSGLSEICVPIKYEDEILGVIDSEHSQLGFFNQSHLQMMNTIAALMAAKIKSIEADQELRRQKAEIDNISKQLTELQLAALRSQMNPHFIFNALNSIKKFVLSNDAENADVYLSKFSKLIRLILNTTREAKISLEKEIEMLTLYLELEKLRFGAKLNYHIHVDSLLLERNISIPTMIIQPFIENAILHGIMHKDGEGEIEISIFDFDNHLEIEVKDNGVGRKAAAMLNLDKNRPHNSFGIEVTQARLAALKPDMETPSGIVIEDIEENGAAAGTLVKIFIPQ</sequence>
<keyword evidence="2" id="KW-0472">Membrane</keyword>
<dbReference type="OrthoDB" id="607947at2"/>
<keyword evidence="2" id="KW-0812">Transmembrane</keyword>
<proteinExistence type="predicted"/>
<feature type="coiled-coil region" evidence="1">
    <location>
        <begin position="223"/>
        <end position="250"/>
    </location>
</feature>
<keyword evidence="1" id="KW-0175">Coiled coil</keyword>
<evidence type="ECO:0000259" key="3">
    <source>
        <dbReference type="SMART" id="SM00065"/>
    </source>
</evidence>
<dbReference type="Gene3D" id="3.30.565.10">
    <property type="entry name" value="Histidine kinase-like ATPase, C-terminal domain"/>
    <property type="match status" value="1"/>
</dbReference>
<name>A0A3M9NE44_9BACT</name>
<dbReference type="SMART" id="SM00065">
    <property type="entry name" value="GAF"/>
    <property type="match status" value="1"/>
</dbReference>
<dbReference type="Pfam" id="PF01590">
    <property type="entry name" value="GAF"/>
    <property type="match status" value="1"/>
</dbReference>
<dbReference type="Proteomes" id="UP000267223">
    <property type="component" value="Unassembled WGS sequence"/>
</dbReference>
<accession>A0A3M9NE44</accession>
<keyword evidence="2" id="KW-1133">Transmembrane helix</keyword>
<dbReference type="InterPro" id="IPR050640">
    <property type="entry name" value="Bact_2-comp_sensor_kinase"/>
</dbReference>
<keyword evidence="5" id="KW-1185">Reference proteome</keyword>
<gene>
    <name evidence="4" type="ORF">EFY79_12205</name>
</gene>
<dbReference type="SUPFAM" id="SSF55874">
    <property type="entry name" value="ATPase domain of HSP90 chaperone/DNA topoisomerase II/histidine kinase"/>
    <property type="match status" value="1"/>
</dbReference>
<evidence type="ECO:0000256" key="1">
    <source>
        <dbReference type="SAM" id="Coils"/>
    </source>
</evidence>
<dbReference type="GO" id="GO:0000155">
    <property type="term" value="F:phosphorelay sensor kinase activity"/>
    <property type="evidence" value="ECO:0007669"/>
    <property type="project" value="InterPro"/>
</dbReference>
<dbReference type="PANTHER" id="PTHR34220:SF7">
    <property type="entry name" value="SENSOR HISTIDINE KINASE YPDA"/>
    <property type="match status" value="1"/>
</dbReference>
<dbReference type="EMBL" id="RJJR01000009">
    <property type="protein sequence ID" value="RNI35715.1"/>
    <property type="molecule type" value="Genomic_DNA"/>
</dbReference>
<dbReference type="InterPro" id="IPR010559">
    <property type="entry name" value="Sig_transdc_His_kin_internal"/>
</dbReference>
<evidence type="ECO:0000313" key="4">
    <source>
        <dbReference type="EMBL" id="RNI35715.1"/>
    </source>
</evidence>
<comment type="caution">
    <text evidence="4">The sequence shown here is derived from an EMBL/GenBank/DDBJ whole genome shotgun (WGS) entry which is preliminary data.</text>
</comment>
<dbReference type="GO" id="GO:0016020">
    <property type="term" value="C:membrane"/>
    <property type="evidence" value="ECO:0007669"/>
    <property type="project" value="InterPro"/>
</dbReference>
<dbReference type="RefSeq" id="WP_123120995.1">
    <property type="nucleotide sequence ID" value="NZ_RJJR01000009.1"/>
</dbReference>
<dbReference type="InterPro" id="IPR036890">
    <property type="entry name" value="HATPase_C_sf"/>
</dbReference>
<dbReference type="InterPro" id="IPR029016">
    <property type="entry name" value="GAF-like_dom_sf"/>
</dbReference>
<evidence type="ECO:0000256" key="2">
    <source>
        <dbReference type="SAM" id="Phobius"/>
    </source>
</evidence>
<protein>
    <submittedName>
        <fullName evidence="4">GAF domain-containing protein</fullName>
    </submittedName>
</protein>
<dbReference type="Gene3D" id="3.30.450.40">
    <property type="match status" value="1"/>
</dbReference>